<evidence type="ECO:0000313" key="1">
    <source>
        <dbReference type="Proteomes" id="UP000095286"/>
    </source>
</evidence>
<protein>
    <submittedName>
        <fullName evidence="2">HDAC_interact domain-containing protein</fullName>
    </submittedName>
</protein>
<organism evidence="1 2">
    <name type="scientific">Rhabditophanes sp. KR3021</name>
    <dbReference type="NCBI Taxonomy" id="114890"/>
    <lineage>
        <taxon>Eukaryota</taxon>
        <taxon>Metazoa</taxon>
        <taxon>Ecdysozoa</taxon>
        <taxon>Nematoda</taxon>
        <taxon>Chromadorea</taxon>
        <taxon>Rhabditida</taxon>
        <taxon>Tylenchina</taxon>
        <taxon>Panagrolaimomorpha</taxon>
        <taxon>Strongyloidoidea</taxon>
        <taxon>Alloionematidae</taxon>
        <taxon>Rhabditophanes</taxon>
    </lineage>
</organism>
<accession>A0AC35UET3</accession>
<proteinExistence type="predicted"/>
<reference evidence="2" key="1">
    <citation type="submission" date="2016-11" db="UniProtKB">
        <authorList>
            <consortium name="WormBaseParasite"/>
        </authorList>
    </citation>
    <scope>IDENTIFICATION</scope>
    <source>
        <strain evidence="2">KR3021</strain>
    </source>
</reference>
<dbReference type="Proteomes" id="UP000095286">
    <property type="component" value="Unplaced"/>
</dbReference>
<dbReference type="WBParaSite" id="RSKR_0001075200.1">
    <property type="protein sequence ID" value="RSKR_0001075200.1"/>
    <property type="gene ID" value="RSKR_0001075200"/>
</dbReference>
<evidence type="ECO:0000313" key="2">
    <source>
        <dbReference type="WBParaSite" id="RSKR_0001075200.1"/>
    </source>
</evidence>
<name>A0AC35UET3_9BILA</name>
<sequence length="486" mass="56365">MKKFGKFNLNEKSFKAVKNMHMNWYQLSVKALMTQLGKDLHTKLDFFGRRAFDKCLNEIKDEHELAYGARCLMGAKKRFDRSQNLRMKLSSRSHITNYKSTFNTDKYKVKKVDPYYKPKKFEKFPFKPVINSTPTVQSSIQSRTKRSPYRLIDEDVKEETKIKIKKQSSYSLIDRVIKSPIARVADLIMNIFKKDRKQEDTANWTKTMKKMYSVKAIMDRRKQLPGAKPYTFRMYDLVLEKDEPSMSPVDKDAHDHSPFALLENSYKYTSKQKEASNTRWLSPRIAPVLPDKQKSIGANNFLSPDILSLYEDKNGTSLGNVPNMLSAAGMNQKDKDKIVETLMEVSGVSTSFDSAVDLLDGFNFFGDSKNQIMNSTEKILDAFDRLENSLHLRQKRALDKNGFAFLEVTQIDRLLRDHNIKEGSDAWNELADYRSMSKKNRENSLWLKIEQIAKNMTITDYGRYKRTLPVTVLKPTILSPYMFSPV</sequence>